<keyword evidence="1" id="KW-0812">Transmembrane</keyword>
<keyword evidence="1" id="KW-1133">Transmembrane helix</keyword>
<reference evidence="2 3" key="1">
    <citation type="journal article" date="2021" name="Pathogens">
        <title>Isolation and Characterization of Kingella bonacorsii sp. nov., A Novel Kingella Species Detected in a Stable Periodontitis Subject.</title>
        <authorList>
            <person name="Antezack A."/>
            <person name="Boxberger M."/>
            <person name="Rolland C."/>
            <person name="Monnet-Corti V."/>
            <person name="La Scola B."/>
        </authorList>
    </citation>
    <scope>NUCLEOTIDE SEQUENCE [LARGE SCALE GENOMIC DNA]</scope>
    <source>
        <strain evidence="2 3">Marseille-Q4569</strain>
    </source>
</reference>
<proteinExistence type="predicted"/>
<sequence>MAHPRLAGIFANPRSPIACVIWPPAVAAPLPISGCRKASRQPETRFLGFRLPLGVGMGVIAVYKVAFNAWSKSA</sequence>
<evidence type="ECO:0000256" key="1">
    <source>
        <dbReference type="SAM" id="Phobius"/>
    </source>
</evidence>
<keyword evidence="3" id="KW-1185">Reference proteome</keyword>
<evidence type="ECO:0000313" key="3">
    <source>
        <dbReference type="Proteomes" id="UP000614058"/>
    </source>
</evidence>
<dbReference type="Proteomes" id="UP000614058">
    <property type="component" value="Unassembled WGS sequence"/>
</dbReference>
<protein>
    <submittedName>
        <fullName evidence="2">Uncharacterized protein</fullName>
    </submittedName>
</protein>
<keyword evidence="1" id="KW-0472">Membrane</keyword>
<gene>
    <name evidence="2" type="ORF">JDW22_12560</name>
</gene>
<feature type="transmembrane region" description="Helical" evidence="1">
    <location>
        <begin position="46"/>
        <end position="66"/>
    </location>
</feature>
<accession>A0ABS1BW42</accession>
<comment type="caution">
    <text evidence="2">The sequence shown here is derived from an EMBL/GenBank/DDBJ whole genome shotgun (WGS) entry which is preliminary data.</text>
</comment>
<organism evidence="2 3">
    <name type="scientific">Kingella bonacorsii</name>
    <dbReference type="NCBI Taxonomy" id="2796361"/>
    <lineage>
        <taxon>Bacteria</taxon>
        <taxon>Pseudomonadati</taxon>
        <taxon>Pseudomonadota</taxon>
        <taxon>Betaproteobacteria</taxon>
        <taxon>Neisseriales</taxon>
        <taxon>Neisseriaceae</taxon>
        <taxon>Kingella</taxon>
    </lineage>
</organism>
<dbReference type="EMBL" id="JAEHNZ010000005">
    <property type="protein sequence ID" value="MBK0397378.1"/>
    <property type="molecule type" value="Genomic_DNA"/>
</dbReference>
<dbReference type="RefSeq" id="WP_200523322.1">
    <property type="nucleotide sequence ID" value="NZ_JAEHNZ010000005.1"/>
</dbReference>
<evidence type="ECO:0000313" key="2">
    <source>
        <dbReference type="EMBL" id="MBK0397378.1"/>
    </source>
</evidence>
<name>A0ABS1BW42_9NEIS</name>